<gene>
    <name evidence="1" type="ORF">MM236_03930</name>
</gene>
<dbReference type="RefSeq" id="WP_241273624.1">
    <property type="nucleotide sequence ID" value="NZ_JAKZGS010000002.1"/>
</dbReference>
<evidence type="ECO:0000313" key="2">
    <source>
        <dbReference type="Proteomes" id="UP001165488"/>
    </source>
</evidence>
<accession>A0ABS9ULS0</accession>
<keyword evidence="2" id="KW-1185">Reference proteome</keyword>
<name>A0ABS9ULS0_9BACT</name>
<sequence length="141" mass="16038">MHRTLFSLFLLAIVISCSQKEKKNVSETIKYPNQDAPLALLMREMFVDMEGIKVSVEEGKSIKLYLEKHKEILTAKPTDANVKSETFQSMGMAYLASLKELENSKKEELLDNYQLLVNSCLACHNNFCPGPVKRINLLKID</sequence>
<dbReference type="Proteomes" id="UP001165488">
    <property type="component" value="Unassembled WGS sequence"/>
</dbReference>
<proteinExistence type="predicted"/>
<protein>
    <recommendedName>
        <fullName evidence="3">Cytochrome C</fullName>
    </recommendedName>
</protein>
<dbReference type="EMBL" id="JAKZGS010000002">
    <property type="protein sequence ID" value="MCH7397120.1"/>
    <property type="molecule type" value="Genomic_DNA"/>
</dbReference>
<organism evidence="1 2">
    <name type="scientific">Belliella calami</name>
    <dbReference type="NCBI Taxonomy" id="2923436"/>
    <lineage>
        <taxon>Bacteria</taxon>
        <taxon>Pseudomonadati</taxon>
        <taxon>Bacteroidota</taxon>
        <taxon>Cytophagia</taxon>
        <taxon>Cytophagales</taxon>
        <taxon>Cyclobacteriaceae</taxon>
        <taxon>Belliella</taxon>
    </lineage>
</organism>
<evidence type="ECO:0000313" key="1">
    <source>
        <dbReference type="EMBL" id="MCH7397120.1"/>
    </source>
</evidence>
<evidence type="ECO:0008006" key="3">
    <source>
        <dbReference type="Google" id="ProtNLM"/>
    </source>
</evidence>
<comment type="caution">
    <text evidence="1">The sequence shown here is derived from an EMBL/GenBank/DDBJ whole genome shotgun (WGS) entry which is preliminary data.</text>
</comment>
<dbReference type="PROSITE" id="PS51257">
    <property type="entry name" value="PROKAR_LIPOPROTEIN"/>
    <property type="match status" value="1"/>
</dbReference>
<reference evidence="1" key="1">
    <citation type="submission" date="2022-03" db="EMBL/GenBank/DDBJ databases">
        <title>De novo assembled genomes of Belliella spp. (Cyclobacteriaceae) strains.</title>
        <authorList>
            <person name="Szabo A."/>
            <person name="Korponai K."/>
            <person name="Felfoldi T."/>
        </authorList>
    </citation>
    <scope>NUCLEOTIDE SEQUENCE</scope>
    <source>
        <strain evidence="1">DSM 107340</strain>
    </source>
</reference>